<organism evidence="1 2">
    <name type="scientific">Saccharibacillus brassicae</name>
    <dbReference type="NCBI Taxonomy" id="2583377"/>
    <lineage>
        <taxon>Bacteria</taxon>
        <taxon>Bacillati</taxon>
        <taxon>Bacillota</taxon>
        <taxon>Bacilli</taxon>
        <taxon>Bacillales</taxon>
        <taxon>Paenibacillaceae</taxon>
        <taxon>Saccharibacillus</taxon>
    </lineage>
</organism>
<reference evidence="1 2" key="1">
    <citation type="submission" date="2019-06" db="EMBL/GenBank/DDBJ databases">
        <title>Saccharibacillus brassicae sp. nov., an endophytic bacterium isolated from Chinese cabbage seeds (Brassica pekinensis).</title>
        <authorList>
            <person name="Jiang L."/>
            <person name="Lee J."/>
            <person name="Kim S.W."/>
        </authorList>
    </citation>
    <scope>NUCLEOTIDE SEQUENCE [LARGE SCALE GENOMIC DNA]</scope>
    <source>
        <strain evidence="2">KCTC 43072 / ATSA2</strain>
    </source>
</reference>
<name>A0A4Y6UVM6_SACBS</name>
<protein>
    <submittedName>
        <fullName evidence="1">Uncharacterized protein</fullName>
    </submittedName>
</protein>
<dbReference type="RefSeq" id="WP_141448336.1">
    <property type="nucleotide sequence ID" value="NZ_CP041217.1"/>
</dbReference>
<dbReference type="OrthoDB" id="2624238at2"/>
<dbReference type="Proteomes" id="UP000316968">
    <property type="component" value="Chromosome"/>
</dbReference>
<evidence type="ECO:0000313" key="2">
    <source>
        <dbReference type="Proteomes" id="UP000316968"/>
    </source>
</evidence>
<sequence>MNDTIIRETLERLQAEIDPVTRIRLAPDRAALNAALAAFERCAVEPLRQPGLLAVYALLDAALARHAEPIRLDDPQLTRRILDGDYLYSLYVQYALKCREESLLRGLAPFVKKVQIARALGRSAEIALLPAFERALADAKEAGPHEPA</sequence>
<proteinExistence type="predicted"/>
<keyword evidence="2" id="KW-1185">Reference proteome</keyword>
<evidence type="ECO:0000313" key="1">
    <source>
        <dbReference type="EMBL" id="QDH21792.1"/>
    </source>
</evidence>
<dbReference type="EMBL" id="CP041217">
    <property type="protein sequence ID" value="QDH21792.1"/>
    <property type="molecule type" value="Genomic_DNA"/>
</dbReference>
<gene>
    <name evidence="1" type="ORF">FFV09_13620</name>
</gene>
<dbReference type="AlphaFoldDB" id="A0A4Y6UVM6"/>
<dbReference type="KEGG" id="saca:FFV09_13620"/>
<accession>A0A4Y6UVM6</accession>